<keyword evidence="2" id="KW-0238">DNA-binding</keyword>
<keyword evidence="3" id="KW-0804">Transcription</keyword>
<proteinExistence type="predicted"/>
<feature type="domain" description="NAC" evidence="5">
    <location>
        <begin position="6"/>
        <end position="156"/>
    </location>
</feature>
<dbReference type="PaxDb" id="4097-A0A1S3Y7L1"/>
<evidence type="ECO:0000256" key="1">
    <source>
        <dbReference type="ARBA" id="ARBA00023015"/>
    </source>
</evidence>
<dbReference type="InterPro" id="IPR036093">
    <property type="entry name" value="NAC_dom_sf"/>
</dbReference>
<dbReference type="PROSITE" id="PS51005">
    <property type="entry name" value="NAC"/>
    <property type="match status" value="1"/>
</dbReference>
<keyword evidence="1" id="KW-0805">Transcription regulation</keyword>
<keyword evidence="4" id="KW-0539">Nucleus</keyword>
<dbReference type="OMA" id="GIHEQYC"/>
<accession>A0A1S3Y7L1</accession>
<evidence type="ECO:0000313" key="6">
    <source>
        <dbReference type="RefSeq" id="XP_016447919.1"/>
    </source>
</evidence>
<evidence type="ECO:0000256" key="4">
    <source>
        <dbReference type="ARBA" id="ARBA00023242"/>
    </source>
</evidence>
<dbReference type="STRING" id="4097.A0A1S3Y7L1"/>
<dbReference type="GO" id="GO:0003677">
    <property type="term" value="F:DNA binding"/>
    <property type="evidence" value="ECO:0007669"/>
    <property type="project" value="UniProtKB-KW"/>
</dbReference>
<evidence type="ECO:0000256" key="3">
    <source>
        <dbReference type="ARBA" id="ARBA00023163"/>
    </source>
</evidence>
<dbReference type="AlphaFoldDB" id="A0A1S3Y7L1"/>
<dbReference type="InterPro" id="IPR003441">
    <property type="entry name" value="NAC-dom"/>
</dbReference>
<dbReference type="SMR" id="A0A1S3Y7L1"/>
<organism evidence="6">
    <name type="scientific">Nicotiana tabacum</name>
    <name type="common">Common tobacco</name>
    <dbReference type="NCBI Taxonomy" id="4097"/>
    <lineage>
        <taxon>Eukaryota</taxon>
        <taxon>Viridiplantae</taxon>
        <taxon>Streptophyta</taxon>
        <taxon>Embryophyta</taxon>
        <taxon>Tracheophyta</taxon>
        <taxon>Spermatophyta</taxon>
        <taxon>Magnoliopsida</taxon>
        <taxon>eudicotyledons</taxon>
        <taxon>Gunneridae</taxon>
        <taxon>Pentapetalae</taxon>
        <taxon>asterids</taxon>
        <taxon>lamiids</taxon>
        <taxon>Solanales</taxon>
        <taxon>Solanaceae</taxon>
        <taxon>Nicotianoideae</taxon>
        <taxon>Nicotianeae</taxon>
        <taxon>Nicotiana</taxon>
    </lineage>
</organism>
<evidence type="ECO:0000256" key="2">
    <source>
        <dbReference type="ARBA" id="ARBA00023125"/>
    </source>
</evidence>
<protein>
    <submittedName>
        <fullName evidence="6">NAC transcription factor 29-like</fullName>
    </submittedName>
</protein>
<reference evidence="6" key="1">
    <citation type="submission" date="2025-08" db="UniProtKB">
        <authorList>
            <consortium name="RefSeq"/>
        </authorList>
    </citation>
    <scope>IDENTIFICATION</scope>
</reference>
<name>A0A1S3Y7L1_TOBAC</name>
<dbReference type="GO" id="GO:0006355">
    <property type="term" value="P:regulation of DNA-templated transcription"/>
    <property type="evidence" value="ECO:0007669"/>
    <property type="project" value="InterPro"/>
</dbReference>
<dbReference type="PANTHER" id="PTHR31719:SF179">
    <property type="entry name" value="OS08G0148400 PROTEIN"/>
    <property type="match status" value="1"/>
</dbReference>
<dbReference type="Pfam" id="PF02365">
    <property type="entry name" value="NAM"/>
    <property type="match status" value="1"/>
</dbReference>
<sequence>MSMVSWLPSVRFYPTDAELIYFLKKFLKGESLPNECPIRLAEIYGDRPPWEISDHPEEKIGYFISPLKKRKESHKRFRRTCANGTWKAQTGGDPIKNSKGTVVGFRKSYVYRTRSSKGSKQDKINWLMREYYVGDDYFWENNIPKQDIVLCRIKKNITERNRNGVNMEEQEVAQVIEAMLREPDYNSSQSATISQRHQIMKAEYAEQQDNYLRGLNKNSQILTTYDRGEATLENYGANTNRVYVMTEEANTAESGQEEAYGQLSFPGIHEQYCAEADLNTDNSDFSDLNADNSDFLELTLTNGIEDIVPDDWWHQFY</sequence>
<dbReference type="KEGG" id="nta:107772977"/>
<gene>
    <name evidence="6" type="primary">LOC107772977</name>
</gene>
<evidence type="ECO:0000259" key="5">
    <source>
        <dbReference type="PROSITE" id="PS51005"/>
    </source>
</evidence>
<dbReference type="SUPFAM" id="SSF101941">
    <property type="entry name" value="NAC domain"/>
    <property type="match status" value="1"/>
</dbReference>
<dbReference type="PANTHER" id="PTHR31719">
    <property type="entry name" value="NAC TRANSCRIPTION FACTOR 56"/>
    <property type="match status" value="1"/>
</dbReference>
<dbReference type="OrthoDB" id="1261662at2759"/>
<dbReference type="Gene3D" id="2.170.150.80">
    <property type="entry name" value="NAC domain"/>
    <property type="match status" value="1"/>
</dbReference>
<dbReference type="RefSeq" id="XP_016447919.1">
    <property type="nucleotide sequence ID" value="XM_016592433.1"/>
</dbReference>